<evidence type="ECO:0000256" key="13">
    <source>
        <dbReference type="ARBA" id="ARBA00023221"/>
    </source>
</evidence>
<dbReference type="InterPro" id="IPR006203">
    <property type="entry name" value="GHMP_knse_ATP-bd_CS"/>
</dbReference>
<organism evidence="16 17">
    <name type="scientific">Heterodermia speciosa</name>
    <dbReference type="NCBI Taxonomy" id="116794"/>
    <lineage>
        <taxon>Eukaryota</taxon>
        <taxon>Fungi</taxon>
        <taxon>Dikarya</taxon>
        <taxon>Ascomycota</taxon>
        <taxon>Pezizomycotina</taxon>
        <taxon>Lecanoromycetes</taxon>
        <taxon>OSLEUM clade</taxon>
        <taxon>Lecanoromycetidae</taxon>
        <taxon>Caliciales</taxon>
        <taxon>Physciaceae</taxon>
        <taxon>Heterodermia</taxon>
    </lineage>
</organism>
<keyword evidence="6" id="KW-0808">Transferase</keyword>
<reference evidence="16" key="1">
    <citation type="submission" date="2021-03" db="EMBL/GenBank/DDBJ databases">
        <authorList>
            <person name="Tagirdzhanova G."/>
        </authorList>
    </citation>
    <scope>NUCLEOTIDE SEQUENCE</scope>
</reference>
<keyword evidence="12" id="KW-1207">Sterol metabolism</keyword>
<dbReference type="HAMAP" id="MF_00384">
    <property type="entry name" value="Homoser_kinase"/>
    <property type="match status" value="1"/>
</dbReference>
<comment type="similarity">
    <text evidence="2">Belongs to the GHMP kinase family. Homoserine kinase subfamily.</text>
</comment>
<dbReference type="EMBL" id="CAJPDS010000010">
    <property type="protein sequence ID" value="CAF9911822.1"/>
    <property type="molecule type" value="Genomic_DNA"/>
</dbReference>
<keyword evidence="11" id="KW-0444">Lipid biosynthesis</keyword>
<evidence type="ECO:0000259" key="15">
    <source>
        <dbReference type="Pfam" id="PF00288"/>
    </source>
</evidence>
<gene>
    <name evidence="16" type="ORF">HETSPECPRED_000456</name>
</gene>
<dbReference type="GO" id="GO:0016126">
    <property type="term" value="P:sterol biosynthetic process"/>
    <property type="evidence" value="ECO:0007669"/>
    <property type="project" value="UniProtKB-KW"/>
</dbReference>
<dbReference type="InterPro" id="IPR006204">
    <property type="entry name" value="GHMP_kinase_N_dom"/>
</dbReference>
<keyword evidence="13" id="KW-0753">Steroid metabolism</keyword>
<accession>A0A8H3EX07</accession>
<keyword evidence="10" id="KW-0067">ATP-binding</keyword>
<dbReference type="PANTHER" id="PTHR20861:SF1">
    <property type="entry name" value="HOMOSERINE KINASE"/>
    <property type="match status" value="1"/>
</dbReference>
<keyword evidence="13" id="KW-0443">Lipid metabolism</keyword>
<dbReference type="PANTHER" id="PTHR20861">
    <property type="entry name" value="HOMOSERINE/4-DIPHOSPHOCYTIDYL-2-C-METHYL-D-ERYTHRITOL KINASE"/>
    <property type="match status" value="1"/>
</dbReference>
<evidence type="ECO:0000256" key="9">
    <source>
        <dbReference type="ARBA" id="ARBA00022777"/>
    </source>
</evidence>
<dbReference type="SUPFAM" id="SSF54211">
    <property type="entry name" value="Ribosomal protein S5 domain 2-like"/>
    <property type="match status" value="1"/>
</dbReference>
<dbReference type="AlphaFoldDB" id="A0A8H3EX07"/>
<protein>
    <recommendedName>
        <fullName evidence="4">Homoserine kinase</fullName>
        <ecNumber evidence="3">2.7.1.39</ecNumber>
    </recommendedName>
</protein>
<name>A0A8H3EX07_9LECA</name>
<keyword evidence="8" id="KW-0547">Nucleotide-binding</keyword>
<comment type="caution">
    <text evidence="16">The sequence shown here is derived from an EMBL/GenBank/DDBJ whole genome shotgun (WGS) entry which is preliminary data.</text>
</comment>
<evidence type="ECO:0000256" key="11">
    <source>
        <dbReference type="ARBA" id="ARBA00023011"/>
    </source>
</evidence>
<evidence type="ECO:0000256" key="1">
    <source>
        <dbReference type="ARBA" id="ARBA00005015"/>
    </source>
</evidence>
<dbReference type="Proteomes" id="UP000664521">
    <property type="component" value="Unassembled WGS sequence"/>
</dbReference>
<evidence type="ECO:0000256" key="7">
    <source>
        <dbReference type="ARBA" id="ARBA00022697"/>
    </source>
</evidence>
<evidence type="ECO:0000256" key="2">
    <source>
        <dbReference type="ARBA" id="ARBA00007370"/>
    </source>
</evidence>
<sequence>MISIQVPCSTANLGPGFDVLGLALSLYLELQVSVISSSSRAHLNCEITCAGLGAENLRTDPEQNLITQVALYVLRCHSQHEFPHLTKVHIINGIPLSRGLGSSAAAVVAGALLANEVGRLQLTKDRILDFCLMVERHPDNITAALYGGFVGACLSELDPEDAARVEVPLAEVLPEPAGGVDTGKQPPVPPLGIGHFERFRLSPDIKAVVVIPNFKVDTAKAREVLPNQYSRQDLVYTSQRIAILTQILGQPPTDPKKVHLAMQDRMHQPYRANLVPGLSKAIETLTPSSYPGLLGVCLSGRIHFQDSMNESKRILIQ</sequence>
<evidence type="ECO:0000256" key="14">
    <source>
        <dbReference type="ARBA" id="ARBA00049913"/>
    </source>
</evidence>
<keyword evidence="17" id="KW-1185">Reference proteome</keyword>
<dbReference type="Pfam" id="PF00288">
    <property type="entry name" value="GHMP_kinases_N"/>
    <property type="match status" value="1"/>
</dbReference>
<keyword evidence="9" id="KW-0418">Kinase</keyword>
<dbReference type="EC" id="2.7.1.39" evidence="3"/>
<keyword evidence="11" id="KW-0752">Steroid biosynthesis</keyword>
<feature type="domain" description="GHMP kinase N-terminal" evidence="15">
    <location>
        <begin position="64"/>
        <end position="148"/>
    </location>
</feature>
<evidence type="ECO:0000256" key="8">
    <source>
        <dbReference type="ARBA" id="ARBA00022741"/>
    </source>
</evidence>
<dbReference type="SUPFAM" id="SSF55060">
    <property type="entry name" value="GHMP Kinase, C-terminal domain"/>
    <property type="match status" value="1"/>
</dbReference>
<dbReference type="PROSITE" id="PS00627">
    <property type="entry name" value="GHMP_KINASES_ATP"/>
    <property type="match status" value="1"/>
</dbReference>
<evidence type="ECO:0000313" key="16">
    <source>
        <dbReference type="EMBL" id="CAF9911822.1"/>
    </source>
</evidence>
<dbReference type="InterPro" id="IPR000870">
    <property type="entry name" value="Homoserine_kinase"/>
</dbReference>
<comment type="pathway">
    <text evidence="1">Amino-acid biosynthesis; L-threonine biosynthesis; L-threonine from L-aspartate: step 4/5.</text>
</comment>
<dbReference type="PIRSF" id="PIRSF000676">
    <property type="entry name" value="Homoser_kin"/>
    <property type="match status" value="1"/>
</dbReference>
<keyword evidence="11" id="KW-0756">Sterol biosynthesis</keyword>
<evidence type="ECO:0000313" key="17">
    <source>
        <dbReference type="Proteomes" id="UP000664521"/>
    </source>
</evidence>
<dbReference type="GO" id="GO:0009088">
    <property type="term" value="P:threonine biosynthetic process"/>
    <property type="evidence" value="ECO:0007669"/>
    <property type="project" value="UniProtKB-UniPathway"/>
</dbReference>
<dbReference type="InterPro" id="IPR020568">
    <property type="entry name" value="Ribosomal_Su5_D2-typ_SF"/>
</dbReference>
<dbReference type="InterPro" id="IPR014721">
    <property type="entry name" value="Ribsml_uS5_D2-typ_fold_subgr"/>
</dbReference>
<dbReference type="OrthoDB" id="195231at2759"/>
<evidence type="ECO:0000256" key="5">
    <source>
        <dbReference type="ARBA" id="ARBA00022605"/>
    </source>
</evidence>
<dbReference type="GO" id="GO:0005524">
    <property type="term" value="F:ATP binding"/>
    <property type="evidence" value="ECO:0007669"/>
    <property type="project" value="UniProtKB-KW"/>
</dbReference>
<dbReference type="PRINTS" id="PR00958">
    <property type="entry name" value="HOMSERKINASE"/>
</dbReference>
<proteinExistence type="inferred from homology"/>
<evidence type="ECO:0000256" key="10">
    <source>
        <dbReference type="ARBA" id="ARBA00022840"/>
    </source>
</evidence>
<comment type="catalytic activity">
    <reaction evidence="14">
        <text>L-homoserine + ATP = O-phospho-L-homoserine + ADP + H(+)</text>
        <dbReference type="Rhea" id="RHEA:13985"/>
        <dbReference type="ChEBI" id="CHEBI:15378"/>
        <dbReference type="ChEBI" id="CHEBI:30616"/>
        <dbReference type="ChEBI" id="CHEBI:57476"/>
        <dbReference type="ChEBI" id="CHEBI:57590"/>
        <dbReference type="ChEBI" id="CHEBI:456216"/>
        <dbReference type="EC" id="2.7.1.39"/>
    </reaction>
    <physiologicalReaction direction="left-to-right" evidence="14">
        <dbReference type="Rhea" id="RHEA:13986"/>
    </physiologicalReaction>
</comment>
<dbReference type="UniPathway" id="UPA00050">
    <property type="reaction ID" value="UER00064"/>
</dbReference>
<dbReference type="Gene3D" id="3.30.230.10">
    <property type="match status" value="1"/>
</dbReference>
<dbReference type="GO" id="GO:0004413">
    <property type="term" value="F:homoserine kinase activity"/>
    <property type="evidence" value="ECO:0007669"/>
    <property type="project" value="UniProtKB-EC"/>
</dbReference>
<evidence type="ECO:0000256" key="4">
    <source>
        <dbReference type="ARBA" id="ARBA00017858"/>
    </source>
</evidence>
<evidence type="ECO:0000256" key="3">
    <source>
        <dbReference type="ARBA" id="ARBA00012078"/>
    </source>
</evidence>
<dbReference type="Gene3D" id="3.30.70.890">
    <property type="entry name" value="GHMP kinase, C-terminal domain"/>
    <property type="match status" value="1"/>
</dbReference>
<evidence type="ECO:0000256" key="6">
    <source>
        <dbReference type="ARBA" id="ARBA00022679"/>
    </source>
</evidence>
<dbReference type="InterPro" id="IPR036554">
    <property type="entry name" value="GHMP_kinase_C_sf"/>
</dbReference>
<keyword evidence="7" id="KW-0791">Threonine biosynthesis</keyword>
<keyword evidence="5" id="KW-0028">Amino-acid biosynthesis</keyword>
<evidence type="ECO:0000256" key="12">
    <source>
        <dbReference type="ARBA" id="ARBA00023166"/>
    </source>
</evidence>
<dbReference type="NCBIfam" id="TIGR00191">
    <property type="entry name" value="thrB"/>
    <property type="match status" value="1"/>
</dbReference>